<dbReference type="Proteomes" id="UP000591131">
    <property type="component" value="Unassembled WGS sequence"/>
</dbReference>
<dbReference type="EMBL" id="JAAPAO010001432">
    <property type="protein sequence ID" value="KAF4649761.1"/>
    <property type="molecule type" value="Genomic_DNA"/>
</dbReference>
<reference evidence="2 3" key="1">
    <citation type="submission" date="2020-04" db="EMBL/GenBank/DDBJ databases">
        <title>Perkinsus chesapeaki whole genome sequence.</title>
        <authorList>
            <person name="Bogema D.R."/>
        </authorList>
    </citation>
    <scope>NUCLEOTIDE SEQUENCE [LARGE SCALE GENOMIC DNA]</scope>
    <source>
        <strain evidence="2">ATCC PRA-425</strain>
    </source>
</reference>
<accession>A0A7J6KT82</accession>
<protein>
    <recommendedName>
        <fullName evidence="1">Methyltransferase type 11 domain-containing protein</fullName>
    </recommendedName>
</protein>
<dbReference type="SUPFAM" id="SSF53335">
    <property type="entry name" value="S-adenosyl-L-methionine-dependent methyltransferases"/>
    <property type="match status" value="1"/>
</dbReference>
<name>A0A7J6KT82_PERCH</name>
<dbReference type="CDD" id="cd02440">
    <property type="entry name" value="AdoMet_MTases"/>
    <property type="match status" value="1"/>
</dbReference>
<gene>
    <name evidence="2" type="ORF">FOL47_001763</name>
</gene>
<dbReference type="OrthoDB" id="8300214at2759"/>
<evidence type="ECO:0000313" key="3">
    <source>
        <dbReference type="Proteomes" id="UP000591131"/>
    </source>
</evidence>
<evidence type="ECO:0000259" key="1">
    <source>
        <dbReference type="Pfam" id="PF08241"/>
    </source>
</evidence>
<evidence type="ECO:0000313" key="2">
    <source>
        <dbReference type="EMBL" id="KAF4649761.1"/>
    </source>
</evidence>
<proteinExistence type="predicted"/>
<keyword evidence="3" id="KW-1185">Reference proteome</keyword>
<dbReference type="Gene3D" id="3.40.50.150">
    <property type="entry name" value="Vaccinia Virus protein VP39"/>
    <property type="match status" value="1"/>
</dbReference>
<sequence>MSRNCPEEVTFDLPHYPDGPNKKFEEASKEELLDEFLPKFEEKREFVKHLDSLFNVLEHLREDERIDKNKVELIKCTEESLCLPRPAMGTIDLAILCDVYHHITHPRAVLTDIRNALKSDGRLVLVDYWRDPEKSSKADKNWVYDHLRGDKDDFVKEIIGAGFHVIDEPEIDGVKENYVVVFNKSVQ</sequence>
<organism evidence="2 3">
    <name type="scientific">Perkinsus chesapeaki</name>
    <name type="common">Clam parasite</name>
    <name type="synonym">Perkinsus andrewsi</name>
    <dbReference type="NCBI Taxonomy" id="330153"/>
    <lineage>
        <taxon>Eukaryota</taxon>
        <taxon>Sar</taxon>
        <taxon>Alveolata</taxon>
        <taxon>Perkinsozoa</taxon>
        <taxon>Perkinsea</taxon>
        <taxon>Perkinsida</taxon>
        <taxon>Perkinsidae</taxon>
        <taxon>Perkinsus</taxon>
    </lineage>
</organism>
<dbReference type="InterPro" id="IPR029063">
    <property type="entry name" value="SAM-dependent_MTases_sf"/>
</dbReference>
<dbReference type="AlphaFoldDB" id="A0A7J6KT82"/>
<dbReference type="Pfam" id="PF08241">
    <property type="entry name" value="Methyltransf_11"/>
    <property type="match status" value="1"/>
</dbReference>
<feature type="domain" description="Methyltransferase type 11" evidence="1">
    <location>
        <begin position="47"/>
        <end position="125"/>
    </location>
</feature>
<dbReference type="GO" id="GO:0008757">
    <property type="term" value="F:S-adenosylmethionine-dependent methyltransferase activity"/>
    <property type="evidence" value="ECO:0007669"/>
    <property type="project" value="InterPro"/>
</dbReference>
<comment type="caution">
    <text evidence="2">The sequence shown here is derived from an EMBL/GenBank/DDBJ whole genome shotgun (WGS) entry which is preliminary data.</text>
</comment>
<dbReference type="InterPro" id="IPR013216">
    <property type="entry name" value="Methyltransf_11"/>
</dbReference>